<dbReference type="GO" id="GO:0003824">
    <property type="term" value="F:catalytic activity"/>
    <property type="evidence" value="ECO:0007669"/>
    <property type="project" value="InterPro"/>
</dbReference>
<dbReference type="InterPro" id="IPR041147">
    <property type="entry name" value="GH38_C"/>
</dbReference>
<evidence type="ECO:0000259" key="2">
    <source>
        <dbReference type="Pfam" id="PF17677"/>
    </source>
</evidence>
<accession>B9I3Z2</accession>
<dbReference type="InParanoid" id="B9I3Z2"/>
<dbReference type="PANTHER" id="PTHR11607">
    <property type="entry name" value="ALPHA-MANNOSIDASE"/>
    <property type="match status" value="1"/>
</dbReference>
<dbReference type="EMBL" id="CM009301">
    <property type="protein sequence ID" value="PNT10522.1"/>
    <property type="molecule type" value="Genomic_DNA"/>
</dbReference>
<name>B9I3Z2_POPTR</name>
<dbReference type="Pfam" id="PF17677">
    <property type="entry name" value="Glyco_hydro38C2"/>
    <property type="match status" value="1"/>
</dbReference>
<dbReference type="SUPFAM" id="SSF74650">
    <property type="entry name" value="Galactose mutarotase-like"/>
    <property type="match status" value="1"/>
</dbReference>
<dbReference type="GO" id="GO:0005975">
    <property type="term" value="P:carbohydrate metabolic process"/>
    <property type="evidence" value="ECO:0007669"/>
    <property type="project" value="InterPro"/>
</dbReference>
<keyword evidence="4" id="KW-1185">Reference proteome</keyword>
<dbReference type="Gene3D" id="2.60.40.1360">
    <property type="match status" value="2"/>
</dbReference>
<dbReference type="eggNOG" id="KOG1959">
    <property type="taxonomic scope" value="Eukaryota"/>
</dbReference>
<sequence>MDTQKCFLILLLLLISCVESKYMVYDTTSKVVPGKLNVHLVPHTHDDILGKYSLRIDPLGEGARWPRSYVQEIYSPFILAFAELQELDDGTVLLRLAHLYEIGEDKDLSVMASVELIKVLKAKKKRLVWEAEGSSTQEPKVVRGGPIDLSTLVVELAPMEIRTFIIDFDSKWSTT</sequence>
<evidence type="ECO:0000256" key="1">
    <source>
        <dbReference type="SAM" id="SignalP"/>
    </source>
</evidence>
<dbReference type="STRING" id="3694.B9I3Z2"/>
<evidence type="ECO:0000313" key="3">
    <source>
        <dbReference type="EMBL" id="PNT10522.1"/>
    </source>
</evidence>
<organism evidence="3 4">
    <name type="scientific">Populus trichocarpa</name>
    <name type="common">Western balsam poplar</name>
    <name type="synonym">Populus balsamifera subsp. trichocarpa</name>
    <dbReference type="NCBI Taxonomy" id="3694"/>
    <lineage>
        <taxon>Eukaryota</taxon>
        <taxon>Viridiplantae</taxon>
        <taxon>Streptophyta</taxon>
        <taxon>Embryophyta</taxon>
        <taxon>Tracheophyta</taxon>
        <taxon>Spermatophyta</taxon>
        <taxon>Magnoliopsida</taxon>
        <taxon>eudicotyledons</taxon>
        <taxon>Gunneridae</taxon>
        <taxon>Pentapetalae</taxon>
        <taxon>rosids</taxon>
        <taxon>fabids</taxon>
        <taxon>Malpighiales</taxon>
        <taxon>Salicaceae</taxon>
        <taxon>Saliceae</taxon>
        <taxon>Populus</taxon>
    </lineage>
</organism>
<feature type="chain" id="PRO_5030166303" description="Glycosyl hydrolases family 38 C-terminal domain-containing protein" evidence="1">
    <location>
        <begin position="21"/>
        <end position="175"/>
    </location>
</feature>
<gene>
    <name evidence="3" type="ORF">POPTR_012G106400</name>
</gene>
<keyword evidence="1" id="KW-0732">Signal</keyword>
<protein>
    <recommendedName>
        <fullName evidence="2">Glycosyl hydrolases family 38 C-terminal domain-containing protein</fullName>
    </recommendedName>
</protein>
<dbReference type="PROSITE" id="PS51257">
    <property type="entry name" value="PROKAR_LIPOPROTEIN"/>
    <property type="match status" value="1"/>
</dbReference>
<dbReference type="InterPro" id="IPR050843">
    <property type="entry name" value="Glycosyl_Hydrlase_38"/>
</dbReference>
<evidence type="ECO:0000313" key="4">
    <source>
        <dbReference type="Proteomes" id="UP000006729"/>
    </source>
</evidence>
<feature type="domain" description="Glycosyl hydrolases family 38 C-terminal" evidence="2">
    <location>
        <begin position="88"/>
        <end position="164"/>
    </location>
</feature>
<dbReference type="GO" id="GO:0030246">
    <property type="term" value="F:carbohydrate binding"/>
    <property type="evidence" value="ECO:0007669"/>
    <property type="project" value="InterPro"/>
</dbReference>
<dbReference type="HOGENOM" id="CLU_1535075_0_0_1"/>
<dbReference type="Proteomes" id="UP000006729">
    <property type="component" value="Chromosome 12"/>
</dbReference>
<reference evidence="3 4" key="1">
    <citation type="journal article" date="2006" name="Science">
        <title>The genome of black cottonwood, Populus trichocarpa (Torr. &amp; Gray).</title>
        <authorList>
            <person name="Tuskan G.A."/>
            <person name="Difazio S."/>
            <person name="Jansson S."/>
            <person name="Bohlmann J."/>
            <person name="Grigoriev I."/>
            <person name="Hellsten U."/>
            <person name="Putnam N."/>
            <person name="Ralph S."/>
            <person name="Rombauts S."/>
            <person name="Salamov A."/>
            <person name="Schein J."/>
            <person name="Sterck L."/>
            <person name="Aerts A."/>
            <person name="Bhalerao R.R."/>
            <person name="Bhalerao R.P."/>
            <person name="Blaudez D."/>
            <person name="Boerjan W."/>
            <person name="Brun A."/>
            <person name="Brunner A."/>
            <person name="Busov V."/>
            <person name="Campbell M."/>
            <person name="Carlson J."/>
            <person name="Chalot M."/>
            <person name="Chapman J."/>
            <person name="Chen G.L."/>
            <person name="Cooper D."/>
            <person name="Coutinho P.M."/>
            <person name="Couturier J."/>
            <person name="Covert S."/>
            <person name="Cronk Q."/>
            <person name="Cunningham R."/>
            <person name="Davis J."/>
            <person name="Degroeve S."/>
            <person name="Dejardin A."/>
            <person name="Depamphilis C."/>
            <person name="Detter J."/>
            <person name="Dirks B."/>
            <person name="Dubchak I."/>
            <person name="Duplessis S."/>
            <person name="Ehlting J."/>
            <person name="Ellis B."/>
            <person name="Gendler K."/>
            <person name="Goodstein D."/>
            <person name="Gribskov M."/>
            <person name="Grimwood J."/>
            <person name="Groover A."/>
            <person name="Gunter L."/>
            <person name="Hamberger B."/>
            <person name="Heinze B."/>
            <person name="Helariutta Y."/>
            <person name="Henrissat B."/>
            <person name="Holligan D."/>
            <person name="Holt R."/>
            <person name="Huang W."/>
            <person name="Islam-Faridi N."/>
            <person name="Jones S."/>
            <person name="Jones-Rhoades M."/>
            <person name="Jorgensen R."/>
            <person name="Joshi C."/>
            <person name="Kangasjarvi J."/>
            <person name="Karlsson J."/>
            <person name="Kelleher C."/>
            <person name="Kirkpatrick R."/>
            <person name="Kirst M."/>
            <person name="Kohler A."/>
            <person name="Kalluri U."/>
            <person name="Larimer F."/>
            <person name="Leebens-Mack J."/>
            <person name="Leple J.C."/>
            <person name="Locascio P."/>
            <person name="Lou Y."/>
            <person name="Lucas S."/>
            <person name="Martin F."/>
            <person name="Montanini B."/>
            <person name="Napoli C."/>
            <person name="Nelson D.R."/>
            <person name="Nelson C."/>
            <person name="Nieminen K."/>
            <person name="Nilsson O."/>
            <person name="Pereda V."/>
            <person name="Peter G."/>
            <person name="Philippe R."/>
            <person name="Pilate G."/>
            <person name="Poliakov A."/>
            <person name="Razumovskaya J."/>
            <person name="Richardson P."/>
            <person name="Rinaldi C."/>
            <person name="Ritland K."/>
            <person name="Rouze P."/>
            <person name="Ryaboy D."/>
            <person name="Schmutz J."/>
            <person name="Schrader J."/>
            <person name="Segerman B."/>
            <person name="Shin H."/>
            <person name="Siddiqui A."/>
            <person name="Sterky F."/>
            <person name="Terry A."/>
            <person name="Tsai C.J."/>
            <person name="Uberbacher E."/>
            <person name="Unneberg P."/>
            <person name="Vahala J."/>
            <person name="Wall K."/>
            <person name="Wessler S."/>
            <person name="Yang G."/>
            <person name="Yin T."/>
            <person name="Douglas C."/>
            <person name="Marra M."/>
            <person name="Sandberg G."/>
            <person name="Van de Peer Y."/>
            <person name="Rokhsar D."/>
        </authorList>
    </citation>
    <scope>NUCLEOTIDE SEQUENCE [LARGE SCALE GENOMIC DNA]</scope>
    <source>
        <strain evidence="4">cv. Nisqually</strain>
    </source>
</reference>
<feature type="signal peptide" evidence="1">
    <location>
        <begin position="1"/>
        <end position="20"/>
    </location>
</feature>
<dbReference type="AlphaFoldDB" id="B9I3Z2"/>
<dbReference type="PANTHER" id="PTHR11607:SF3">
    <property type="entry name" value="LYSOSOMAL ALPHA-MANNOSIDASE"/>
    <property type="match status" value="1"/>
</dbReference>
<proteinExistence type="predicted"/>
<dbReference type="InterPro" id="IPR011013">
    <property type="entry name" value="Gal_mutarotase_sf_dom"/>
</dbReference>